<organism evidence="1 2">
    <name type="scientific">Agrobacterium tumefaciens</name>
    <dbReference type="NCBI Taxonomy" id="358"/>
    <lineage>
        <taxon>Bacteria</taxon>
        <taxon>Pseudomonadati</taxon>
        <taxon>Pseudomonadota</taxon>
        <taxon>Alphaproteobacteria</taxon>
        <taxon>Hyphomicrobiales</taxon>
        <taxon>Rhizobiaceae</taxon>
        <taxon>Rhizobium/Agrobacterium group</taxon>
        <taxon>Agrobacterium</taxon>
        <taxon>Agrobacterium tumefaciens complex</taxon>
    </lineage>
</organism>
<reference evidence="1" key="1">
    <citation type="submission" date="2020-02" db="EMBL/GenBank/DDBJ databases">
        <title>Unexpected conservation and global transmission of agrobacterial virulence plasmids.</title>
        <authorList>
            <person name="Weisberg A.J."/>
            <person name="Davis E.W. II"/>
            <person name="Tabima J.R."/>
            <person name="Belcher M.S."/>
            <person name="Miller M."/>
            <person name="Kuo C.-H."/>
            <person name="Loper J.E."/>
            <person name="Grunwald N.J."/>
            <person name="Putnam M.L."/>
            <person name="Chang J.H."/>
        </authorList>
    </citation>
    <scope>NUCLEOTIDE SEQUENCE</scope>
    <source>
        <strain evidence="1">Q15/94</strain>
    </source>
</reference>
<dbReference type="GO" id="GO:0015074">
    <property type="term" value="P:DNA integration"/>
    <property type="evidence" value="ECO:0007669"/>
    <property type="project" value="InterPro"/>
</dbReference>
<dbReference type="GO" id="GO:0008833">
    <property type="term" value="F:deoxyribonuclease IV (phage-T4-induced) activity"/>
    <property type="evidence" value="ECO:0007669"/>
    <property type="project" value="InterPro"/>
</dbReference>
<dbReference type="SUPFAM" id="SSF52980">
    <property type="entry name" value="Restriction endonuclease-like"/>
    <property type="match status" value="1"/>
</dbReference>
<dbReference type="AlphaFoldDB" id="A0AAJ4N6J2"/>
<dbReference type="EMBL" id="CP049217">
    <property type="protein sequence ID" value="QTG15707.1"/>
    <property type="molecule type" value="Genomic_DNA"/>
</dbReference>
<dbReference type="Proteomes" id="UP000663946">
    <property type="component" value="Chromosome 2"/>
</dbReference>
<accession>A0AAJ4N6J2</accession>
<dbReference type="InterPro" id="IPR008029">
    <property type="entry name" value="Phage_T7_Gp3_endoDNaseI"/>
</dbReference>
<dbReference type="RefSeq" id="WP_333722223.1">
    <property type="nucleotide sequence ID" value="NZ_CP049217.1"/>
</dbReference>
<dbReference type="Gene3D" id="3.40.91.30">
    <property type="match status" value="1"/>
</dbReference>
<gene>
    <name evidence="1" type="ORF">G6M86_20915</name>
</gene>
<dbReference type="InterPro" id="IPR011335">
    <property type="entry name" value="Restrct_endonuc-II-like"/>
</dbReference>
<name>A0AAJ4N6J2_AGRTU</name>
<dbReference type="GO" id="GO:0016032">
    <property type="term" value="P:viral process"/>
    <property type="evidence" value="ECO:0007669"/>
    <property type="project" value="InterPro"/>
</dbReference>
<dbReference type="Pfam" id="PF05367">
    <property type="entry name" value="Phage_endo_I"/>
    <property type="match status" value="1"/>
</dbReference>
<protein>
    <submittedName>
        <fullName evidence="1">Endodeoxyribonuclease</fullName>
    </submittedName>
</protein>
<evidence type="ECO:0000313" key="1">
    <source>
        <dbReference type="EMBL" id="QTG15707.1"/>
    </source>
</evidence>
<sequence>MAGLRNKFEKKVSDSLGSNIEYETIKLPYTTHHNYLPDFIDVENKTIYEAKGLFDQAGRSKMKAVKDQHPDWRIVMIFQNPNRKISKRSITTYAGWCEKNGIEWMTID</sequence>
<evidence type="ECO:0000313" key="2">
    <source>
        <dbReference type="Proteomes" id="UP000663946"/>
    </source>
</evidence>
<dbReference type="CDD" id="cd22324">
    <property type="entry name" value="Endonuclease_I"/>
    <property type="match status" value="1"/>
</dbReference>
<proteinExistence type="predicted"/>